<evidence type="ECO:0000313" key="1">
    <source>
        <dbReference type="EMBL" id="KAK3800810.1"/>
    </source>
</evidence>
<sequence length="90" mass="10084">MKETEPAERKRIRLDVPRWSMLSPGKYLLLLTSPGDPDTSLRPSSSATDITRCCLVQWCGGQVRKWTEWTPQEWCPAGGILVIVRAATAI</sequence>
<reference evidence="1" key="1">
    <citation type="journal article" date="2023" name="G3 (Bethesda)">
        <title>A reference genome for the long-term kleptoplast-retaining sea slug Elysia crispata morphotype clarki.</title>
        <authorList>
            <person name="Eastman K.E."/>
            <person name="Pendleton A.L."/>
            <person name="Shaikh M.A."/>
            <person name="Suttiyut T."/>
            <person name="Ogas R."/>
            <person name="Tomko P."/>
            <person name="Gavelis G."/>
            <person name="Widhalm J.R."/>
            <person name="Wisecaver J.H."/>
        </authorList>
    </citation>
    <scope>NUCLEOTIDE SEQUENCE</scope>
    <source>
        <strain evidence="1">ECLA1</strain>
    </source>
</reference>
<dbReference type="EMBL" id="JAWDGP010000415">
    <property type="protein sequence ID" value="KAK3800810.1"/>
    <property type="molecule type" value="Genomic_DNA"/>
</dbReference>
<organism evidence="1 2">
    <name type="scientific">Elysia crispata</name>
    <name type="common">lettuce slug</name>
    <dbReference type="NCBI Taxonomy" id="231223"/>
    <lineage>
        <taxon>Eukaryota</taxon>
        <taxon>Metazoa</taxon>
        <taxon>Spiralia</taxon>
        <taxon>Lophotrochozoa</taxon>
        <taxon>Mollusca</taxon>
        <taxon>Gastropoda</taxon>
        <taxon>Heterobranchia</taxon>
        <taxon>Euthyneura</taxon>
        <taxon>Panpulmonata</taxon>
        <taxon>Sacoglossa</taxon>
        <taxon>Placobranchoidea</taxon>
        <taxon>Plakobranchidae</taxon>
        <taxon>Elysia</taxon>
    </lineage>
</organism>
<dbReference type="Proteomes" id="UP001283361">
    <property type="component" value="Unassembled WGS sequence"/>
</dbReference>
<accession>A0AAE1B751</accession>
<evidence type="ECO:0000313" key="2">
    <source>
        <dbReference type="Proteomes" id="UP001283361"/>
    </source>
</evidence>
<protein>
    <submittedName>
        <fullName evidence="1">Uncharacterized protein</fullName>
    </submittedName>
</protein>
<comment type="caution">
    <text evidence="1">The sequence shown here is derived from an EMBL/GenBank/DDBJ whole genome shotgun (WGS) entry which is preliminary data.</text>
</comment>
<keyword evidence="2" id="KW-1185">Reference proteome</keyword>
<dbReference type="AlphaFoldDB" id="A0AAE1B751"/>
<proteinExistence type="predicted"/>
<gene>
    <name evidence="1" type="ORF">RRG08_012842</name>
</gene>
<name>A0AAE1B751_9GAST</name>